<dbReference type="SUPFAM" id="SSF51246">
    <property type="entry name" value="Rudiment single hybrid motif"/>
    <property type="match status" value="1"/>
</dbReference>
<comment type="caution">
    <text evidence="2">The sequence shown here is derived from an EMBL/GenBank/DDBJ whole genome shotgun (WGS) entry which is preliminary data.</text>
</comment>
<dbReference type="InterPro" id="IPR011054">
    <property type="entry name" value="Rudment_hybrid_motif"/>
</dbReference>
<dbReference type="Gene3D" id="3.90.600.10">
    <property type="entry name" value="Phosphoribosylglycinamide synthetase, C-terminal domain"/>
    <property type="match status" value="1"/>
</dbReference>
<dbReference type="InterPro" id="IPR020560">
    <property type="entry name" value="PRibGlycinamide_synth_C-dom"/>
</dbReference>
<organism evidence="2 3">
    <name type="scientific">Candidatus Uhrbacteria bacterium RIFCSPLOWO2_02_FULL_48_12</name>
    <dbReference type="NCBI Taxonomy" id="1802407"/>
    <lineage>
        <taxon>Bacteria</taxon>
        <taxon>Candidatus Uhriibacteriota</taxon>
    </lineage>
</organism>
<dbReference type="STRING" id="1802407.A3I40_02615"/>
<dbReference type="Pfam" id="PF02843">
    <property type="entry name" value="GARS_C"/>
    <property type="match status" value="1"/>
</dbReference>
<gene>
    <name evidence="2" type="ORF">A3I40_02615</name>
</gene>
<evidence type="ECO:0000313" key="2">
    <source>
        <dbReference type="EMBL" id="OGL87451.1"/>
    </source>
</evidence>
<sequence>MRAKFGRVWAEFRRVLGVTAWAETLAVARLQAYHAVKEIRFDGKIPVFRRDIGGPILELN</sequence>
<evidence type="ECO:0000313" key="3">
    <source>
        <dbReference type="Proteomes" id="UP000178723"/>
    </source>
</evidence>
<evidence type="ECO:0000259" key="1">
    <source>
        <dbReference type="Pfam" id="PF02843"/>
    </source>
</evidence>
<proteinExistence type="predicted"/>
<dbReference type="EMBL" id="MGEP01000010">
    <property type="protein sequence ID" value="OGL87451.1"/>
    <property type="molecule type" value="Genomic_DNA"/>
</dbReference>
<name>A0A1F7VAG0_9BACT</name>
<dbReference type="AlphaFoldDB" id="A0A1F7VAG0"/>
<dbReference type="Proteomes" id="UP000178723">
    <property type="component" value="Unassembled WGS sequence"/>
</dbReference>
<protein>
    <recommendedName>
        <fullName evidence="1">Phosphoribosylglycinamide synthetase C-domain domain-containing protein</fullName>
    </recommendedName>
</protein>
<dbReference type="InterPro" id="IPR037123">
    <property type="entry name" value="PRibGlycinamide_synth_C_sf"/>
</dbReference>
<reference evidence="2 3" key="1">
    <citation type="journal article" date="2016" name="Nat. Commun.">
        <title>Thousands of microbial genomes shed light on interconnected biogeochemical processes in an aquifer system.</title>
        <authorList>
            <person name="Anantharaman K."/>
            <person name="Brown C.T."/>
            <person name="Hug L.A."/>
            <person name="Sharon I."/>
            <person name="Castelle C.J."/>
            <person name="Probst A.J."/>
            <person name="Thomas B.C."/>
            <person name="Singh A."/>
            <person name="Wilkins M.J."/>
            <person name="Karaoz U."/>
            <person name="Brodie E.L."/>
            <person name="Williams K.H."/>
            <person name="Hubbard S.S."/>
            <person name="Banfield J.F."/>
        </authorList>
    </citation>
    <scope>NUCLEOTIDE SEQUENCE [LARGE SCALE GENOMIC DNA]</scope>
</reference>
<feature type="domain" description="Phosphoribosylglycinamide synthetase C-domain" evidence="1">
    <location>
        <begin position="13"/>
        <end position="53"/>
    </location>
</feature>
<dbReference type="GO" id="GO:0009113">
    <property type="term" value="P:purine nucleobase biosynthetic process"/>
    <property type="evidence" value="ECO:0007669"/>
    <property type="project" value="InterPro"/>
</dbReference>
<accession>A0A1F7VAG0</accession>
<dbReference type="GO" id="GO:0004637">
    <property type="term" value="F:phosphoribosylamine-glycine ligase activity"/>
    <property type="evidence" value="ECO:0007669"/>
    <property type="project" value="InterPro"/>
</dbReference>